<evidence type="ECO:0000313" key="8">
    <source>
        <dbReference type="Proteomes" id="UP001499933"/>
    </source>
</evidence>
<dbReference type="Pfam" id="PF01734">
    <property type="entry name" value="Patatin"/>
    <property type="match status" value="1"/>
</dbReference>
<keyword evidence="8" id="KW-1185">Reference proteome</keyword>
<dbReference type="PANTHER" id="PTHR14226:SF57">
    <property type="entry name" value="BLR7027 PROTEIN"/>
    <property type="match status" value="1"/>
</dbReference>
<organism evidence="7 8">
    <name type="scientific">Microbacterium deminutum</name>
    <dbReference type="NCBI Taxonomy" id="344164"/>
    <lineage>
        <taxon>Bacteria</taxon>
        <taxon>Bacillati</taxon>
        <taxon>Actinomycetota</taxon>
        <taxon>Actinomycetes</taxon>
        <taxon>Micrococcales</taxon>
        <taxon>Microbacteriaceae</taxon>
        <taxon>Microbacterium</taxon>
    </lineage>
</organism>
<feature type="active site" description="Proton acceptor" evidence="4">
    <location>
        <position position="183"/>
    </location>
</feature>
<evidence type="ECO:0000256" key="3">
    <source>
        <dbReference type="ARBA" id="ARBA00023098"/>
    </source>
</evidence>
<evidence type="ECO:0000256" key="4">
    <source>
        <dbReference type="PROSITE-ProRule" id="PRU01161"/>
    </source>
</evidence>
<feature type="short sequence motif" description="GXSXG" evidence="4">
    <location>
        <begin position="56"/>
        <end position="60"/>
    </location>
</feature>
<keyword evidence="3 4" id="KW-0443">Lipid metabolism</keyword>
<dbReference type="SUPFAM" id="SSF52151">
    <property type="entry name" value="FabD/lysophospholipase-like"/>
    <property type="match status" value="1"/>
</dbReference>
<gene>
    <name evidence="7" type="ORF">GCM10009776_16260</name>
</gene>
<evidence type="ECO:0000313" key="7">
    <source>
        <dbReference type="EMBL" id="GAA1955028.1"/>
    </source>
</evidence>
<dbReference type="PROSITE" id="PS51635">
    <property type="entry name" value="PNPLA"/>
    <property type="match status" value="1"/>
</dbReference>
<reference evidence="7 8" key="1">
    <citation type="journal article" date="2019" name="Int. J. Syst. Evol. Microbiol.">
        <title>The Global Catalogue of Microorganisms (GCM) 10K type strain sequencing project: providing services to taxonomists for standard genome sequencing and annotation.</title>
        <authorList>
            <consortium name="The Broad Institute Genomics Platform"/>
            <consortium name="The Broad Institute Genome Sequencing Center for Infectious Disease"/>
            <person name="Wu L."/>
            <person name="Ma J."/>
        </authorList>
    </citation>
    <scope>NUCLEOTIDE SEQUENCE [LARGE SCALE GENOMIC DNA]</scope>
    <source>
        <strain evidence="7 8">JCM 14901</strain>
    </source>
</reference>
<feature type="domain" description="PNPLA" evidence="6">
    <location>
        <begin position="25"/>
        <end position="196"/>
    </location>
</feature>
<comment type="caution">
    <text evidence="7">The sequence shown here is derived from an EMBL/GenBank/DDBJ whole genome shotgun (WGS) entry which is preliminary data.</text>
</comment>
<evidence type="ECO:0000256" key="2">
    <source>
        <dbReference type="ARBA" id="ARBA00022963"/>
    </source>
</evidence>
<feature type="short sequence motif" description="DGA/G" evidence="4">
    <location>
        <begin position="183"/>
        <end position="185"/>
    </location>
</feature>
<dbReference type="Gene3D" id="3.40.1090.10">
    <property type="entry name" value="Cytosolic phospholipase A2 catalytic domain"/>
    <property type="match status" value="2"/>
</dbReference>
<sequence>MLAGHKMVSAGRRTGGVAVDSPIAFVLGGGGVRGAVEIGMIKALFEAGIRPDVITGTSIGAINGALVAHDPSAGVVDTLLHAWTSAEANAVYGDSVRMQVWRLFKTKTHLNSPAPLQRILERSLGIDATFEELAVPLRVVAASIERAAEQVFDSGALIPAVLASASVPGLLPATRIGDEHYIDGGVVNSIPIDHALAAGARTVFVLQVGRVETPLVAPTSAVGAARVAFEIARRHRFARDLATLPAGVTLHILPSGGSLEGDESLMAFRRMDTVHRRIGQAYEASSAFLRDRALSGAPVETTAPVETPAPVEATAPEETTAPEKGSR</sequence>
<evidence type="ECO:0000259" key="6">
    <source>
        <dbReference type="PROSITE" id="PS51635"/>
    </source>
</evidence>
<proteinExistence type="predicted"/>
<protein>
    <submittedName>
        <fullName evidence="7">Patatin-like phospholipase family protein</fullName>
    </submittedName>
</protein>
<keyword evidence="2 4" id="KW-0442">Lipid degradation</keyword>
<dbReference type="InterPro" id="IPR016035">
    <property type="entry name" value="Acyl_Trfase/lysoPLipase"/>
</dbReference>
<evidence type="ECO:0000256" key="5">
    <source>
        <dbReference type="SAM" id="MobiDB-lite"/>
    </source>
</evidence>
<feature type="active site" description="Nucleophile" evidence="4">
    <location>
        <position position="58"/>
    </location>
</feature>
<accession>A0ABN2QMG6</accession>
<feature type="region of interest" description="Disordered" evidence="5">
    <location>
        <begin position="298"/>
        <end position="327"/>
    </location>
</feature>
<dbReference type="CDD" id="cd07209">
    <property type="entry name" value="Pat_hypo_Ecoli_Z1214_like"/>
    <property type="match status" value="1"/>
</dbReference>
<dbReference type="Proteomes" id="UP001499933">
    <property type="component" value="Unassembled WGS sequence"/>
</dbReference>
<dbReference type="InterPro" id="IPR002641">
    <property type="entry name" value="PNPLA_dom"/>
</dbReference>
<evidence type="ECO:0000256" key="1">
    <source>
        <dbReference type="ARBA" id="ARBA00022801"/>
    </source>
</evidence>
<dbReference type="InterPro" id="IPR050301">
    <property type="entry name" value="NTE"/>
</dbReference>
<name>A0ABN2QMG6_9MICO</name>
<keyword evidence="1 4" id="KW-0378">Hydrolase</keyword>
<feature type="short sequence motif" description="GXGXXG" evidence="4">
    <location>
        <begin position="29"/>
        <end position="34"/>
    </location>
</feature>
<dbReference type="EMBL" id="BAAAOG010000002">
    <property type="protein sequence ID" value="GAA1955028.1"/>
    <property type="molecule type" value="Genomic_DNA"/>
</dbReference>
<dbReference type="PANTHER" id="PTHR14226">
    <property type="entry name" value="NEUROPATHY TARGET ESTERASE/SWISS CHEESE D.MELANOGASTER"/>
    <property type="match status" value="1"/>
</dbReference>